<feature type="domain" description="D-isomer specific 2-hydroxyacid dehydrogenase catalytic" evidence="5">
    <location>
        <begin position="17"/>
        <end position="311"/>
    </location>
</feature>
<evidence type="ECO:0000256" key="4">
    <source>
        <dbReference type="RuleBase" id="RU003719"/>
    </source>
</evidence>
<dbReference type="InterPro" id="IPR050418">
    <property type="entry name" value="D-iso_2-hydroxyacid_DH_PdxB"/>
</dbReference>
<dbReference type="Proteomes" id="UP001302349">
    <property type="component" value="Chromosome"/>
</dbReference>
<proteinExistence type="inferred from homology"/>
<evidence type="ECO:0000259" key="6">
    <source>
        <dbReference type="Pfam" id="PF02826"/>
    </source>
</evidence>
<comment type="similarity">
    <text evidence="1 4">Belongs to the D-isomer specific 2-hydroxyacid dehydrogenase family.</text>
</comment>
<organism evidence="7 8">
    <name type="scientific">Imperialibacter roseus</name>
    <dbReference type="NCBI Taxonomy" id="1324217"/>
    <lineage>
        <taxon>Bacteria</taxon>
        <taxon>Pseudomonadati</taxon>
        <taxon>Bacteroidota</taxon>
        <taxon>Cytophagia</taxon>
        <taxon>Cytophagales</taxon>
        <taxon>Flammeovirgaceae</taxon>
        <taxon>Imperialibacter</taxon>
    </lineage>
</organism>
<dbReference type="Gene3D" id="3.40.50.720">
    <property type="entry name" value="NAD(P)-binding Rossmann-like Domain"/>
    <property type="match status" value="2"/>
</dbReference>
<evidence type="ECO:0000256" key="3">
    <source>
        <dbReference type="ARBA" id="ARBA00023027"/>
    </source>
</evidence>
<evidence type="ECO:0000259" key="5">
    <source>
        <dbReference type="Pfam" id="PF00389"/>
    </source>
</evidence>
<keyword evidence="3" id="KW-0520">NAD</keyword>
<sequence>MKLVFLDTKTIGDVPNIKSLERFGEAIYYETTSSDQTLERVREADIIITNKVVIDRGTVHEAKRLKLICIAATGTNNVDIAAANELGIPVKNAVDYSSKSVAQGTFAILLQLINKVPYYDNYVKSGAYSKTDIFTHFEKPFWELSGKRFGIIGLGSIGLQVAKIAEAFGAEVVYYSASGQSYEVPYPRLELEEFLATADVVSIHAPLNQHTSNLINYERLGLMKRSGLLINAGRGGIVNETDLVRGLNEGLIAGAGIDVFAREPLDPQSPLLLVNEKEKLVMTPHSIWASMEARTLLIDKVGQNIQEFLGGVDK</sequence>
<evidence type="ECO:0000313" key="8">
    <source>
        <dbReference type="Proteomes" id="UP001302349"/>
    </source>
</evidence>
<dbReference type="PROSITE" id="PS00671">
    <property type="entry name" value="D_2_HYDROXYACID_DH_3"/>
    <property type="match status" value="1"/>
</dbReference>
<dbReference type="PANTHER" id="PTHR43761:SF1">
    <property type="entry name" value="D-ISOMER SPECIFIC 2-HYDROXYACID DEHYDROGENASE CATALYTIC DOMAIN-CONTAINING PROTEIN-RELATED"/>
    <property type="match status" value="1"/>
</dbReference>
<protein>
    <submittedName>
        <fullName evidence="7">D-2-hydroxyacid dehydrogenase</fullName>
    </submittedName>
</protein>
<keyword evidence="8" id="KW-1185">Reference proteome</keyword>
<dbReference type="InterPro" id="IPR036291">
    <property type="entry name" value="NAD(P)-bd_dom_sf"/>
</dbReference>
<reference evidence="7 8" key="1">
    <citation type="journal article" date="2023" name="Microbiol. Resour. Announc.">
        <title>Complete Genome Sequence of Imperialibacter roseus strain P4T.</title>
        <authorList>
            <person name="Tizabi D.R."/>
            <person name="Bachvaroff T."/>
            <person name="Hill R.T."/>
        </authorList>
    </citation>
    <scope>NUCLEOTIDE SEQUENCE [LARGE SCALE GENOMIC DNA]</scope>
    <source>
        <strain evidence="7 8">P4T</strain>
    </source>
</reference>
<evidence type="ECO:0000256" key="2">
    <source>
        <dbReference type="ARBA" id="ARBA00023002"/>
    </source>
</evidence>
<dbReference type="Pfam" id="PF02826">
    <property type="entry name" value="2-Hacid_dh_C"/>
    <property type="match status" value="1"/>
</dbReference>
<dbReference type="InterPro" id="IPR029753">
    <property type="entry name" value="D-isomer_DH_CS"/>
</dbReference>
<dbReference type="InterPro" id="IPR006139">
    <property type="entry name" value="D-isomer_2_OHA_DH_cat_dom"/>
</dbReference>
<feature type="domain" description="D-isomer specific 2-hydroxyacid dehydrogenase NAD-binding" evidence="6">
    <location>
        <begin position="107"/>
        <end position="285"/>
    </location>
</feature>
<accession>A0ABZ0IJB8</accession>
<evidence type="ECO:0000313" key="7">
    <source>
        <dbReference type="EMBL" id="WOK05134.1"/>
    </source>
</evidence>
<dbReference type="RefSeq" id="WP_317487926.1">
    <property type="nucleotide sequence ID" value="NZ_CP136051.1"/>
</dbReference>
<name>A0ABZ0IJB8_9BACT</name>
<gene>
    <name evidence="7" type="ORF">RT717_18795</name>
</gene>
<evidence type="ECO:0000256" key="1">
    <source>
        <dbReference type="ARBA" id="ARBA00005854"/>
    </source>
</evidence>
<dbReference type="EMBL" id="CP136051">
    <property type="protein sequence ID" value="WOK05134.1"/>
    <property type="molecule type" value="Genomic_DNA"/>
</dbReference>
<dbReference type="PROSITE" id="PS00670">
    <property type="entry name" value="D_2_HYDROXYACID_DH_2"/>
    <property type="match status" value="1"/>
</dbReference>
<dbReference type="NCBIfam" id="NF006263">
    <property type="entry name" value="PRK08410.1"/>
    <property type="match status" value="1"/>
</dbReference>
<dbReference type="Pfam" id="PF00389">
    <property type="entry name" value="2-Hacid_dh"/>
    <property type="match status" value="1"/>
</dbReference>
<dbReference type="PANTHER" id="PTHR43761">
    <property type="entry name" value="D-ISOMER SPECIFIC 2-HYDROXYACID DEHYDROGENASE FAMILY PROTEIN (AFU_ORTHOLOGUE AFUA_1G13630)"/>
    <property type="match status" value="1"/>
</dbReference>
<dbReference type="InterPro" id="IPR006140">
    <property type="entry name" value="D-isomer_DH_NAD-bd"/>
</dbReference>
<dbReference type="SUPFAM" id="SSF51735">
    <property type="entry name" value="NAD(P)-binding Rossmann-fold domains"/>
    <property type="match status" value="1"/>
</dbReference>
<dbReference type="SUPFAM" id="SSF52283">
    <property type="entry name" value="Formate/glycerate dehydrogenase catalytic domain-like"/>
    <property type="match status" value="1"/>
</dbReference>
<keyword evidence="2 4" id="KW-0560">Oxidoreductase</keyword>